<feature type="domain" description="TonB-dependent receptor plug" evidence="16">
    <location>
        <begin position="77"/>
        <end position="182"/>
    </location>
</feature>
<keyword evidence="11 12" id="KW-0998">Cell outer membrane</keyword>
<evidence type="ECO:0000256" key="7">
    <source>
        <dbReference type="ARBA" id="ARBA00023004"/>
    </source>
</evidence>
<comment type="subcellular location">
    <subcellularLocation>
        <location evidence="1 12">Cell outer membrane</location>
        <topology evidence="1 12">Multi-pass membrane protein</topology>
    </subcellularLocation>
</comment>
<reference evidence="17 18" key="1">
    <citation type="submission" date="2020-06" db="EMBL/GenBank/DDBJ databases">
        <title>Description of novel acetic acid bacteria.</title>
        <authorList>
            <person name="Sombolestani A."/>
        </authorList>
    </citation>
    <scope>NUCLEOTIDE SEQUENCE [LARGE SCALE GENOMIC DNA]</scope>
    <source>
        <strain evidence="17 18">LMG 31431</strain>
    </source>
</reference>
<organism evidence="17 18">
    <name type="scientific">Nguyenibacter vanlangensis</name>
    <dbReference type="NCBI Taxonomy" id="1216886"/>
    <lineage>
        <taxon>Bacteria</taxon>
        <taxon>Pseudomonadati</taxon>
        <taxon>Pseudomonadota</taxon>
        <taxon>Alphaproteobacteria</taxon>
        <taxon>Acetobacterales</taxon>
        <taxon>Acetobacteraceae</taxon>
        <taxon>Nguyenibacter</taxon>
    </lineage>
</organism>
<keyword evidence="8" id="KW-0406">Ion transport</keyword>
<dbReference type="PANTHER" id="PTHR32552">
    <property type="entry name" value="FERRICHROME IRON RECEPTOR-RELATED"/>
    <property type="match status" value="1"/>
</dbReference>
<evidence type="ECO:0000256" key="10">
    <source>
        <dbReference type="ARBA" id="ARBA00023136"/>
    </source>
</evidence>
<keyword evidence="7" id="KW-0408">Iron</keyword>
<dbReference type="GO" id="GO:0015344">
    <property type="term" value="F:siderophore uptake transmembrane transporter activity"/>
    <property type="evidence" value="ECO:0007669"/>
    <property type="project" value="TreeGrafter"/>
</dbReference>
<dbReference type="InterPro" id="IPR012910">
    <property type="entry name" value="Plug_dom"/>
</dbReference>
<name>A0A7Y7M644_9PROT</name>
<dbReference type="Pfam" id="PF00593">
    <property type="entry name" value="TonB_dep_Rec_b-barrel"/>
    <property type="match status" value="1"/>
</dbReference>
<dbReference type="GO" id="GO:0009279">
    <property type="term" value="C:cell outer membrane"/>
    <property type="evidence" value="ECO:0007669"/>
    <property type="project" value="UniProtKB-SubCell"/>
</dbReference>
<dbReference type="Proteomes" id="UP000534870">
    <property type="component" value="Unassembled WGS sequence"/>
</dbReference>
<dbReference type="PROSITE" id="PS52016">
    <property type="entry name" value="TONB_DEPENDENT_REC_3"/>
    <property type="match status" value="1"/>
</dbReference>
<comment type="caution">
    <text evidence="17">The sequence shown here is derived from an EMBL/GenBank/DDBJ whole genome shotgun (WGS) entry which is preliminary data.</text>
</comment>
<accession>A0A7Y7M644</accession>
<dbReference type="InterPro" id="IPR000531">
    <property type="entry name" value="Beta-barrel_TonB"/>
</dbReference>
<feature type="domain" description="TonB-dependent receptor-like beta-barrel" evidence="15">
    <location>
        <begin position="278"/>
        <end position="749"/>
    </location>
</feature>
<sequence>MSRRRLTYLLATSMLVCPGLDAVAQTAASQPAGKAPHAVHGTAARGARAAARSVAYHGDSQGESVGVVGHGSTRQEQTLTTAQLMSRMVPGTTPLKALGTLPGVSFNSSDPLGVDLWSQSFYVRGFSALGFTLDGIPLGSQGYGGLGANINTAISNLNIAKVTVSQGAGAVDVPAANNLGGVMQFYSIDPSDRRGGTLSQTFGSNQAYQTFVRLNSGVLNPSGTKFFVSYSRTDENKWKGYGSQFLQQVNFKLVQPIGQSTKMTAFFDWDQSEADTYGDLSKNIINTLGYRVDYYKPDYAAAYRTALFAHGLPGGSLPPGYAGLDDPIDASVYDGPATGHDYLGGIKFDSQLTDKLRWQTMLYAHGKSWNAFWTNPWVTSPNGAPLVEQNEGSRQVRAGLDTGLTYHIAHHMVNLGVWYENSQPQDFYKFYQEPILGQGTPVDPVNALPPAFAEQWRYGYRYDLVQTHLQDTYRVTRNLTINAGFRSILYTGTNHIIENDPAYTGMATLPAGSISNNAAFLPQFSINYRFLPHHEVFFDFAENMSVMTGSGYNQGSPWGGPTQAAFDYTKTHLKPETAYVYELGYRYTSPWAVGLLALYHTDYLHRQGSVNLGSIYNSVSVLENVGSVNMNGVDASLNLMPIRGLSIYNSISYNSSRYANNLNTGDVVYDIKGKQAVNYPELMYKGSLSYTYRGAFAHIDTMMMGRRYLSYTNDVSVPHYWLTNLGAGYHFGDYSVLKNVTASFNVYNLTNIKYIANMGELGNSFSGDDQSMQAGAPRQLYGTISTNF</sequence>
<dbReference type="EMBL" id="JABXXP010000028">
    <property type="protein sequence ID" value="NVN10286.1"/>
    <property type="molecule type" value="Genomic_DNA"/>
</dbReference>
<comment type="similarity">
    <text evidence="12 13">Belongs to the TonB-dependent receptor family.</text>
</comment>
<keyword evidence="4" id="KW-0410">Iron transport</keyword>
<evidence type="ECO:0000256" key="5">
    <source>
        <dbReference type="ARBA" id="ARBA00022692"/>
    </source>
</evidence>
<keyword evidence="2 12" id="KW-0813">Transport</keyword>
<evidence type="ECO:0000313" key="18">
    <source>
        <dbReference type="Proteomes" id="UP000534870"/>
    </source>
</evidence>
<evidence type="ECO:0000256" key="13">
    <source>
        <dbReference type="RuleBase" id="RU003357"/>
    </source>
</evidence>
<feature type="signal peptide" evidence="14">
    <location>
        <begin position="1"/>
        <end position="24"/>
    </location>
</feature>
<dbReference type="AlphaFoldDB" id="A0A7Y7M644"/>
<evidence type="ECO:0000259" key="15">
    <source>
        <dbReference type="Pfam" id="PF00593"/>
    </source>
</evidence>
<keyword evidence="6 14" id="KW-0732">Signal</keyword>
<dbReference type="PANTHER" id="PTHR32552:SF89">
    <property type="entry name" value="CATECHOLATE SIDEROPHORE RECEPTOR FIU"/>
    <property type="match status" value="1"/>
</dbReference>
<evidence type="ECO:0000256" key="9">
    <source>
        <dbReference type="ARBA" id="ARBA00023077"/>
    </source>
</evidence>
<protein>
    <submittedName>
        <fullName evidence="17">TonB-dependent receptor</fullName>
    </submittedName>
</protein>
<feature type="chain" id="PRO_5031102812" evidence="14">
    <location>
        <begin position="25"/>
        <end position="788"/>
    </location>
</feature>
<evidence type="ECO:0000259" key="16">
    <source>
        <dbReference type="Pfam" id="PF07715"/>
    </source>
</evidence>
<evidence type="ECO:0000256" key="4">
    <source>
        <dbReference type="ARBA" id="ARBA00022496"/>
    </source>
</evidence>
<dbReference type="Gene3D" id="2.170.130.10">
    <property type="entry name" value="TonB-dependent receptor, plug domain"/>
    <property type="match status" value="1"/>
</dbReference>
<keyword evidence="17" id="KW-0675">Receptor</keyword>
<evidence type="ECO:0000256" key="12">
    <source>
        <dbReference type="PROSITE-ProRule" id="PRU01360"/>
    </source>
</evidence>
<evidence type="ECO:0000256" key="1">
    <source>
        <dbReference type="ARBA" id="ARBA00004571"/>
    </source>
</evidence>
<keyword evidence="5 12" id="KW-0812">Transmembrane</keyword>
<evidence type="ECO:0000256" key="14">
    <source>
        <dbReference type="SAM" id="SignalP"/>
    </source>
</evidence>
<keyword evidence="10 12" id="KW-0472">Membrane</keyword>
<keyword evidence="9 13" id="KW-0798">TonB box</keyword>
<evidence type="ECO:0000256" key="11">
    <source>
        <dbReference type="ARBA" id="ARBA00023237"/>
    </source>
</evidence>
<dbReference type="Gene3D" id="2.40.170.20">
    <property type="entry name" value="TonB-dependent receptor, beta-barrel domain"/>
    <property type="match status" value="1"/>
</dbReference>
<dbReference type="InterPro" id="IPR037066">
    <property type="entry name" value="Plug_dom_sf"/>
</dbReference>
<evidence type="ECO:0000313" key="17">
    <source>
        <dbReference type="EMBL" id="NVN10286.1"/>
    </source>
</evidence>
<dbReference type="InterPro" id="IPR039426">
    <property type="entry name" value="TonB-dep_rcpt-like"/>
</dbReference>
<dbReference type="Pfam" id="PF07715">
    <property type="entry name" value="Plug"/>
    <property type="match status" value="1"/>
</dbReference>
<evidence type="ECO:0000256" key="2">
    <source>
        <dbReference type="ARBA" id="ARBA00022448"/>
    </source>
</evidence>
<evidence type="ECO:0000256" key="8">
    <source>
        <dbReference type="ARBA" id="ARBA00023065"/>
    </source>
</evidence>
<dbReference type="SUPFAM" id="SSF56935">
    <property type="entry name" value="Porins"/>
    <property type="match status" value="1"/>
</dbReference>
<keyword evidence="3 12" id="KW-1134">Transmembrane beta strand</keyword>
<evidence type="ECO:0000256" key="6">
    <source>
        <dbReference type="ARBA" id="ARBA00022729"/>
    </source>
</evidence>
<proteinExistence type="inferred from homology"/>
<evidence type="ECO:0000256" key="3">
    <source>
        <dbReference type="ARBA" id="ARBA00022452"/>
    </source>
</evidence>
<dbReference type="InterPro" id="IPR036942">
    <property type="entry name" value="Beta-barrel_TonB_sf"/>
</dbReference>
<gene>
    <name evidence="17" type="ORF">HUK84_03835</name>
</gene>
<dbReference type="RefSeq" id="WP_176639067.1">
    <property type="nucleotide sequence ID" value="NZ_JABXXP010000028.1"/>
</dbReference>